<dbReference type="EMBL" id="VUNI01000020">
    <property type="protein sequence ID" value="MST75534.1"/>
    <property type="molecule type" value="Genomic_DNA"/>
</dbReference>
<name>A0A6L5YSW2_9FIRM</name>
<evidence type="ECO:0000313" key="2">
    <source>
        <dbReference type="Proteomes" id="UP000474024"/>
    </source>
</evidence>
<dbReference type="Proteomes" id="UP000474024">
    <property type="component" value="Unassembled WGS sequence"/>
</dbReference>
<dbReference type="AlphaFoldDB" id="A0A6L5YSW2"/>
<sequence length="127" mass="14533">MGLFSKKTRKEINLPFVLIENAEEMEAGFVTLEMYGAIDGNMKYLNASYTLKKQAMYEDGSYEEILKHLKAAENRNVRVELIYKGEKLVNFVMDLNSLALTCSDDRVTDMEYVGSGINDKSERETVR</sequence>
<proteinExistence type="predicted"/>
<evidence type="ECO:0000313" key="1">
    <source>
        <dbReference type="EMBL" id="MST75534.1"/>
    </source>
</evidence>
<reference evidence="1 2" key="1">
    <citation type="submission" date="2019-08" db="EMBL/GenBank/DDBJ databases">
        <title>In-depth cultivation of the pig gut microbiome towards novel bacterial diversity and tailored functional studies.</title>
        <authorList>
            <person name="Wylensek D."/>
            <person name="Hitch T.C.A."/>
            <person name="Clavel T."/>
        </authorList>
    </citation>
    <scope>NUCLEOTIDE SEQUENCE [LARGE SCALE GENOMIC DNA]</scope>
    <source>
        <strain evidence="1 2">MUC/MUC-530-WT-4D</strain>
    </source>
</reference>
<dbReference type="RefSeq" id="WP_154430500.1">
    <property type="nucleotide sequence ID" value="NZ_VUNI01000020.1"/>
</dbReference>
<organism evidence="1 2">
    <name type="scientific">Roseburia porci</name>
    <dbReference type="NCBI Taxonomy" id="2605790"/>
    <lineage>
        <taxon>Bacteria</taxon>
        <taxon>Bacillati</taxon>
        <taxon>Bacillota</taxon>
        <taxon>Clostridia</taxon>
        <taxon>Lachnospirales</taxon>
        <taxon>Lachnospiraceae</taxon>
        <taxon>Roseburia</taxon>
    </lineage>
</organism>
<accession>A0A6L5YSW2</accession>
<gene>
    <name evidence="1" type="ORF">FYJ75_10980</name>
</gene>
<keyword evidence="2" id="KW-1185">Reference proteome</keyword>
<comment type="caution">
    <text evidence="1">The sequence shown here is derived from an EMBL/GenBank/DDBJ whole genome shotgun (WGS) entry which is preliminary data.</text>
</comment>
<protein>
    <submittedName>
        <fullName evidence="1">Uncharacterized protein</fullName>
    </submittedName>
</protein>